<evidence type="ECO:0000256" key="9">
    <source>
        <dbReference type="SAM" id="MobiDB-lite"/>
    </source>
</evidence>
<evidence type="ECO:0000256" key="4">
    <source>
        <dbReference type="ARBA" id="ARBA00022729"/>
    </source>
</evidence>
<evidence type="ECO:0000256" key="8">
    <source>
        <dbReference type="ARBA" id="ARBA00023180"/>
    </source>
</evidence>
<feature type="domain" description="TGFBR3/Endoglin-like N-terminal" evidence="10">
    <location>
        <begin position="299"/>
        <end position="438"/>
    </location>
</feature>
<dbReference type="GO" id="GO:0016477">
    <property type="term" value="P:cell migration"/>
    <property type="evidence" value="ECO:0007669"/>
    <property type="project" value="TreeGrafter"/>
</dbReference>
<evidence type="ECO:0000313" key="12">
    <source>
        <dbReference type="Proteomes" id="UP000438429"/>
    </source>
</evidence>
<evidence type="ECO:0000256" key="1">
    <source>
        <dbReference type="ARBA" id="ARBA00004251"/>
    </source>
</evidence>
<name>A0A6A4SDV7_SCOMX</name>
<keyword evidence="3" id="KW-0812">Transmembrane</keyword>
<dbReference type="GO" id="GO:0007179">
    <property type="term" value="P:transforming growth factor beta receptor signaling pathway"/>
    <property type="evidence" value="ECO:0007669"/>
    <property type="project" value="TreeGrafter"/>
</dbReference>
<proteinExistence type="predicted"/>
<protein>
    <recommendedName>
        <fullName evidence="10">TGFBR3/Endoglin-like N-terminal domain-containing protein</fullName>
    </recommendedName>
</protein>
<keyword evidence="2" id="KW-1003">Cell membrane</keyword>
<keyword evidence="4" id="KW-0732">Signal</keyword>
<reference evidence="11 12" key="1">
    <citation type="submission" date="2019-06" db="EMBL/GenBank/DDBJ databases">
        <title>Draft genomes of female and male turbot (Scophthalmus maximus).</title>
        <authorList>
            <person name="Xu H."/>
            <person name="Xu X.-W."/>
            <person name="Shao C."/>
            <person name="Chen S."/>
        </authorList>
    </citation>
    <scope>NUCLEOTIDE SEQUENCE [LARGE SCALE GENOMIC DNA]</scope>
    <source>
        <strain evidence="11">Ysfricsl-2016a</strain>
        <tissue evidence="11">Blood</tissue>
    </source>
</reference>
<keyword evidence="5" id="KW-1133">Transmembrane helix</keyword>
<dbReference type="GO" id="GO:0017015">
    <property type="term" value="P:regulation of transforming growth factor beta receptor signaling pathway"/>
    <property type="evidence" value="ECO:0007669"/>
    <property type="project" value="TreeGrafter"/>
</dbReference>
<dbReference type="GO" id="GO:0005024">
    <property type="term" value="F:transforming growth factor beta receptor activity"/>
    <property type="evidence" value="ECO:0007669"/>
    <property type="project" value="TreeGrafter"/>
</dbReference>
<dbReference type="AlphaFoldDB" id="A0A6A4SDV7"/>
<dbReference type="Pfam" id="PF26060">
    <property type="entry name" value="TGFBR3_N"/>
    <property type="match status" value="2"/>
</dbReference>
<dbReference type="EMBL" id="VEVO01000013">
    <property type="protein sequence ID" value="KAF0032343.1"/>
    <property type="molecule type" value="Genomic_DNA"/>
</dbReference>
<evidence type="ECO:0000313" key="11">
    <source>
        <dbReference type="EMBL" id="KAF0032343.1"/>
    </source>
</evidence>
<accession>A0A6A4SDV7</accession>
<dbReference type="PANTHER" id="PTHR14002:SF56">
    <property type="entry name" value="TRANSFORMING GROWTH FACTOR BETA RECEPTOR TYPE 3-LIKE ISOFORM X1"/>
    <property type="match status" value="1"/>
</dbReference>
<evidence type="ECO:0000256" key="2">
    <source>
        <dbReference type="ARBA" id="ARBA00022475"/>
    </source>
</evidence>
<gene>
    <name evidence="11" type="ORF">F2P81_014633</name>
</gene>
<feature type="compositionally biased region" description="Acidic residues" evidence="9">
    <location>
        <begin position="646"/>
        <end position="660"/>
    </location>
</feature>
<dbReference type="Gene3D" id="2.60.40.4100">
    <property type="entry name" value="Zona pellucida, ZP-C domain"/>
    <property type="match status" value="1"/>
</dbReference>
<evidence type="ECO:0000259" key="10">
    <source>
        <dbReference type="Pfam" id="PF26060"/>
    </source>
</evidence>
<dbReference type="InterPro" id="IPR058899">
    <property type="entry name" value="TGFBR3/Endoglin-like_N"/>
</dbReference>
<feature type="region of interest" description="Disordered" evidence="9">
    <location>
        <begin position="637"/>
        <end position="701"/>
    </location>
</feature>
<dbReference type="InterPro" id="IPR042235">
    <property type="entry name" value="ZP-C_dom"/>
</dbReference>
<keyword evidence="6" id="KW-0472">Membrane</keyword>
<dbReference type="PANTHER" id="PTHR14002">
    <property type="entry name" value="ENDOGLIN/TGF-BETA RECEPTOR TYPE III"/>
    <property type="match status" value="1"/>
</dbReference>
<evidence type="ECO:0000256" key="3">
    <source>
        <dbReference type="ARBA" id="ARBA00022692"/>
    </source>
</evidence>
<evidence type="ECO:0000256" key="5">
    <source>
        <dbReference type="ARBA" id="ARBA00022989"/>
    </source>
</evidence>
<keyword evidence="8" id="KW-0325">Glycoprotein</keyword>
<comment type="subcellular location">
    <subcellularLocation>
        <location evidence="1">Cell membrane</location>
        <topology evidence="1">Single-pass type I membrane protein</topology>
    </subcellularLocation>
</comment>
<sequence>MRTKTHAEPGRVPAVIINDVLYRSSLKGLLEFLCVKPTSPTEKGFSRVAPQLEQDARAHGGMSTCAPFHGLTSAVSPCPSAQRGEVQCSVAGPAGAAHPVRGLLETFEAGPGCAARERGSKETHVIAVGRVTSSPDNRVKSSCPEENNRVRQRLSVCDVQRKLELLLQVTVLLKPLSLSPSPLRALHLLLSSTLPVSWWLEAERLPPDFPVLVQVSPNSSVQSRALRLHVHTVHLLPFRPRALHRWALKHHGNLSSLTHATRGNRVYIRQGEDPVLPAVCHLQSVFLSPNYLASDLQPQEVQGCVHTEAAGIGPEVHVIKLHSAGSGLCGSLQVEVTVSLVPPVADATAQKVVLILSSAVPVNWAVAAHGVRGHISVHSSNSVSPPYPPEPDLTLSSTLDSDLSAAPDLLVWASESGHTKVTSYTEADLANRFVIQLAGGGTDVLAVTNPLVVRPPWAEERRLRQWLNGGGRGRESFTVQCEDGRLSVTVDQHILQFSCLASVPSTSGPTADNVDEENTPQAGLVPWAPGYPGPDPGVSDLPTPRHRSGPMLILRLFVTENYELRRIGPCVITAGHRVYVECVLFISVSLTVVLQISAKGPLPDAVELKSCVVSPLSDPKKSPFWTVISEGCSSDPSLTLSAGAKDDEEEEAAGDGEREEMESSERGAVHHGDVSLRHIDDGRRREAPVREDQRSTSTAAEEEMQPLRFSFILRPVHNDSVQFLHCSLHMCVSDAAREEPEKELVQNDCQGGLRIPPLVSKSPKHQFVCLNRIKCQHYVESYCMGKCMLSDCQRCLDERLPPHRATLYNVLQLGGTE</sequence>
<keyword evidence="7" id="KW-1015">Disulfide bond</keyword>
<evidence type="ECO:0000256" key="6">
    <source>
        <dbReference type="ARBA" id="ARBA00023136"/>
    </source>
</evidence>
<evidence type="ECO:0000256" key="7">
    <source>
        <dbReference type="ARBA" id="ARBA00023157"/>
    </source>
</evidence>
<dbReference type="Proteomes" id="UP000438429">
    <property type="component" value="Unassembled WGS sequence"/>
</dbReference>
<dbReference type="GO" id="GO:0005539">
    <property type="term" value="F:glycosaminoglycan binding"/>
    <property type="evidence" value="ECO:0007669"/>
    <property type="project" value="TreeGrafter"/>
</dbReference>
<feature type="domain" description="TGFBR3/Endoglin-like N-terminal" evidence="10">
    <location>
        <begin position="105"/>
        <end position="295"/>
    </location>
</feature>
<dbReference type="GO" id="GO:0005114">
    <property type="term" value="F:type II transforming growth factor beta receptor binding"/>
    <property type="evidence" value="ECO:0007669"/>
    <property type="project" value="TreeGrafter"/>
</dbReference>
<dbReference type="GO" id="GO:0001837">
    <property type="term" value="P:epithelial to mesenchymal transition"/>
    <property type="evidence" value="ECO:0007669"/>
    <property type="project" value="TreeGrafter"/>
</dbReference>
<dbReference type="GO" id="GO:0050431">
    <property type="term" value="F:transforming growth factor beta binding"/>
    <property type="evidence" value="ECO:0007669"/>
    <property type="project" value="TreeGrafter"/>
</dbReference>
<organism evidence="11 12">
    <name type="scientific">Scophthalmus maximus</name>
    <name type="common">Turbot</name>
    <name type="synonym">Psetta maxima</name>
    <dbReference type="NCBI Taxonomy" id="52904"/>
    <lineage>
        <taxon>Eukaryota</taxon>
        <taxon>Metazoa</taxon>
        <taxon>Chordata</taxon>
        <taxon>Craniata</taxon>
        <taxon>Vertebrata</taxon>
        <taxon>Euteleostomi</taxon>
        <taxon>Actinopterygii</taxon>
        <taxon>Neopterygii</taxon>
        <taxon>Teleostei</taxon>
        <taxon>Neoteleostei</taxon>
        <taxon>Acanthomorphata</taxon>
        <taxon>Carangaria</taxon>
        <taxon>Pleuronectiformes</taxon>
        <taxon>Pleuronectoidei</taxon>
        <taxon>Scophthalmidae</taxon>
        <taxon>Scophthalmus</taxon>
    </lineage>
</organism>
<comment type="caution">
    <text evidence="11">The sequence shown here is derived from an EMBL/GenBank/DDBJ whole genome shotgun (WGS) entry which is preliminary data.</text>
</comment>
<feature type="compositionally biased region" description="Basic and acidic residues" evidence="9">
    <location>
        <begin position="661"/>
        <end position="694"/>
    </location>
</feature>